<keyword evidence="1" id="KW-0472">Membrane</keyword>
<evidence type="ECO:0000259" key="2">
    <source>
        <dbReference type="PROSITE" id="PS50878"/>
    </source>
</evidence>
<dbReference type="GeneTree" id="ENSGT01150000286986"/>
<name>A0A3B3CFU6_ORYME</name>
<evidence type="ECO:0000256" key="1">
    <source>
        <dbReference type="SAM" id="Phobius"/>
    </source>
</evidence>
<dbReference type="InterPro" id="IPR036691">
    <property type="entry name" value="Endo/exonu/phosph_ase_sf"/>
</dbReference>
<dbReference type="Proteomes" id="UP000261560">
    <property type="component" value="Unplaced"/>
</dbReference>
<evidence type="ECO:0000313" key="3">
    <source>
        <dbReference type="Ensembl" id="ENSOMEP00000016783.1"/>
    </source>
</evidence>
<evidence type="ECO:0000313" key="4">
    <source>
        <dbReference type="Proteomes" id="UP000261560"/>
    </source>
</evidence>
<organism evidence="3 4">
    <name type="scientific">Oryzias melastigma</name>
    <name type="common">Marine medaka</name>
    <dbReference type="NCBI Taxonomy" id="30732"/>
    <lineage>
        <taxon>Eukaryota</taxon>
        <taxon>Metazoa</taxon>
        <taxon>Chordata</taxon>
        <taxon>Craniata</taxon>
        <taxon>Vertebrata</taxon>
        <taxon>Euteleostomi</taxon>
        <taxon>Actinopterygii</taxon>
        <taxon>Neopterygii</taxon>
        <taxon>Teleostei</taxon>
        <taxon>Neoteleostei</taxon>
        <taxon>Acanthomorphata</taxon>
        <taxon>Ovalentaria</taxon>
        <taxon>Atherinomorphae</taxon>
        <taxon>Beloniformes</taxon>
        <taxon>Adrianichthyidae</taxon>
        <taxon>Oryziinae</taxon>
        <taxon>Oryzias</taxon>
    </lineage>
</organism>
<keyword evidence="1" id="KW-1133">Transmembrane helix</keyword>
<feature type="domain" description="Reverse transcriptase" evidence="2">
    <location>
        <begin position="459"/>
        <end position="682"/>
    </location>
</feature>
<reference evidence="3" key="1">
    <citation type="submission" date="2025-08" db="UniProtKB">
        <authorList>
            <consortium name="Ensembl"/>
        </authorList>
    </citation>
    <scope>IDENTIFICATION</scope>
</reference>
<protein>
    <submittedName>
        <fullName evidence="3">GTPase IMAP family member 2-like</fullName>
    </submittedName>
</protein>
<keyword evidence="1" id="KW-0812">Transmembrane</keyword>
<dbReference type="SUPFAM" id="SSF56219">
    <property type="entry name" value="DNase I-like"/>
    <property type="match status" value="1"/>
</dbReference>
<dbReference type="PANTHER" id="PTHR33332">
    <property type="entry name" value="REVERSE TRANSCRIPTASE DOMAIN-CONTAINING PROTEIN"/>
    <property type="match status" value="1"/>
</dbReference>
<dbReference type="STRING" id="30732.ENSOMEP00000016783"/>
<accession>A0A3B3CFU6</accession>
<dbReference type="InterPro" id="IPR043502">
    <property type="entry name" value="DNA/RNA_pol_sf"/>
</dbReference>
<feature type="transmembrane region" description="Helical" evidence="1">
    <location>
        <begin position="20"/>
        <end position="43"/>
    </location>
</feature>
<dbReference type="InterPro" id="IPR000477">
    <property type="entry name" value="RT_dom"/>
</dbReference>
<keyword evidence="4" id="KW-1185">Reference proteome</keyword>
<dbReference type="AlphaFoldDB" id="A0A3B3CFU6"/>
<dbReference type="PaxDb" id="30732-ENSOMEP00000016783"/>
<dbReference type="Gene3D" id="3.60.10.10">
    <property type="entry name" value="Endonuclease/exonuclease/phosphatase"/>
    <property type="match status" value="1"/>
</dbReference>
<dbReference type="Ensembl" id="ENSOMET00000025349.1">
    <property type="protein sequence ID" value="ENSOMEP00000016783.1"/>
    <property type="gene ID" value="ENSOMEG00000000808.1"/>
</dbReference>
<dbReference type="Pfam" id="PF00078">
    <property type="entry name" value="RVT_1"/>
    <property type="match status" value="1"/>
</dbReference>
<proteinExistence type="predicted"/>
<dbReference type="PROSITE" id="PS50878">
    <property type="entry name" value="RT_POL"/>
    <property type="match status" value="1"/>
</dbReference>
<dbReference type="SUPFAM" id="SSF56672">
    <property type="entry name" value="DNA/RNA polymerases"/>
    <property type="match status" value="1"/>
</dbReference>
<sequence length="682" mass="77884">MALSNVRSLSNKNFIVNNFILDYIIDALFLTLTWLSTGAFTVLTESSRPYFRLVFSTREGKKRGGTASMMSNSLAVKKMSLDHYPSFEHHTFVFNNPPILCITVYRTQKSNTGCIEDFSDFLASIHISFSIILIKDDFNLHVDRELDYYATQVMDLLTSLDFMQHVMQLTHKRGHTFDLVISYGLPTSVSTFVDLAVSDHYCVLFNSTGFIKQKTSVGTVKKCFLTLEVVEKCISSVHSDPPLVLPAPCDLILESFNKKLRSSLNSVAPLKTKKIITKSTHTWRTAEIKLFKKTFRATERHWRKYKLEINYRAFQNLLKLYNQTLKQARNSYFANIISKNKNKPRVLFSTIESSVKSYNNKNSIPASASLYEDFADHFWSKIYSVRSSVLNYQKSLFIENDGLILPEEALDSFDLVEATTLCRVFSQVNPTCFLDPIPTSSLKSFYGSFESEILNIMNCSLQTGVFPTAFKTAVVKPLLKTTILDPMSLNNYRPVSNLPFLSKVLEILVFIQLNEFLSQNSIFEINKSGFRTNHSTETALLKIVNDIRCALNLGQISVFVLLDLSVAFDTVDNLILLNRLKCFGLLGTVLRWFKFYLIERNFIVSMDTYYSGVHKLKSVVPQGSILAPLLFNIYMLPLGNVIRWHNIRFHTYADDTQLYISMSPDDTRPIEPLFNCILDVKS</sequence>
<reference evidence="3" key="2">
    <citation type="submission" date="2025-09" db="UniProtKB">
        <authorList>
            <consortium name="Ensembl"/>
        </authorList>
    </citation>
    <scope>IDENTIFICATION</scope>
</reference>